<dbReference type="AlphaFoldDB" id="A0A4Z2HLL2"/>
<evidence type="ECO:0000256" key="1">
    <source>
        <dbReference type="SAM" id="MobiDB-lite"/>
    </source>
</evidence>
<comment type="caution">
    <text evidence="2">The sequence shown here is derived from an EMBL/GenBank/DDBJ whole genome shotgun (WGS) entry which is preliminary data.</text>
</comment>
<feature type="compositionally biased region" description="Polar residues" evidence="1">
    <location>
        <begin position="112"/>
        <end position="122"/>
    </location>
</feature>
<protein>
    <submittedName>
        <fullName evidence="2">Uncharacterized protein</fullName>
    </submittedName>
</protein>
<reference evidence="2 3" key="1">
    <citation type="submission" date="2019-03" db="EMBL/GenBank/DDBJ databases">
        <title>First draft genome of Liparis tanakae, snailfish: a comprehensive survey of snailfish specific genes.</title>
        <authorList>
            <person name="Kim W."/>
            <person name="Song I."/>
            <person name="Jeong J.-H."/>
            <person name="Kim D."/>
            <person name="Kim S."/>
            <person name="Ryu S."/>
            <person name="Song J.Y."/>
            <person name="Lee S.K."/>
        </authorList>
    </citation>
    <scope>NUCLEOTIDE SEQUENCE [LARGE SCALE GENOMIC DNA]</scope>
    <source>
        <tissue evidence="2">Muscle</tissue>
    </source>
</reference>
<dbReference type="Proteomes" id="UP000314294">
    <property type="component" value="Unassembled WGS sequence"/>
</dbReference>
<evidence type="ECO:0000313" key="2">
    <source>
        <dbReference type="EMBL" id="TNN65834.1"/>
    </source>
</evidence>
<feature type="compositionally biased region" description="Basic and acidic residues" evidence="1">
    <location>
        <begin position="123"/>
        <end position="146"/>
    </location>
</feature>
<sequence length="331" mass="37484">MDYGLGKEPETHQEFVRELFQPVSQKSLKLLSVREGIKVYAFPSVKRLFGVLVFFSECARSSVLGDLSVDSLMESAKHLSAENFPASCFSVDGEILILEVVSGIERNKSGLQVNETTQVSSSYKDRNPDRHKETKGDHHQTGDKGKTGTMPVGAGVRHEALTRQEWRGQVKGMKQSRHIRPGNTQVEPIRDRADRHRDRKCRETEDAREKDFKIRQETRHKTSRQAEVVGACKDNSKPPKEPCSFAHHVVLDANHATLTQLEPFGIRGMWRVALRQHLLQVWRPVELQRPSSLQPLPARLRLREASARLLARCQLDSISRGNLHPRGGEVL</sequence>
<dbReference type="EMBL" id="SRLO01000229">
    <property type="protein sequence ID" value="TNN65834.1"/>
    <property type="molecule type" value="Genomic_DNA"/>
</dbReference>
<organism evidence="2 3">
    <name type="scientific">Liparis tanakae</name>
    <name type="common">Tanaka's snailfish</name>
    <dbReference type="NCBI Taxonomy" id="230148"/>
    <lineage>
        <taxon>Eukaryota</taxon>
        <taxon>Metazoa</taxon>
        <taxon>Chordata</taxon>
        <taxon>Craniata</taxon>
        <taxon>Vertebrata</taxon>
        <taxon>Euteleostomi</taxon>
        <taxon>Actinopterygii</taxon>
        <taxon>Neopterygii</taxon>
        <taxon>Teleostei</taxon>
        <taxon>Neoteleostei</taxon>
        <taxon>Acanthomorphata</taxon>
        <taxon>Eupercaria</taxon>
        <taxon>Perciformes</taxon>
        <taxon>Cottioidei</taxon>
        <taxon>Cottales</taxon>
        <taxon>Liparidae</taxon>
        <taxon>Liparis</taxon>
    </lineage>
</organism>
<gene>
    <name evidence="2" type="ORF">EYF80_023986</name>
</gene>
<name>A0A4Z2HLL2_9TELE</name>
<keyword evidence="3" id="KW-1185">Reference proteome</keyword>
<evidence type="ECO:0000313" key="3">
    <source>
        <dbReference type="Proteomes" id="UP000314294"/>
    </source>
</evidence>
<accession>A0A4Z2HLL2</accession>
<proteinExistence type="predicted"/>
<feature type="region of interest" description="Disordered" evidence="1">
    <location>
        <begin position="112"/>
        <end position="152"/>
    </location>
</feature>